<sequence length="852" mass="96708">MADVAPASSSPERGDRYCLVSCVPAQLRSADLRSYFSQFIEAGGFLCFHYRHRPEREEQLGGPSRPGGRTCCCLVAVKPGWSLRFVRMYSGKQWIDAQGETLPGRCVIRRVRISPDTETGLFCYKTKKELHTIPREVFTQDDFERLPELNPPAVMPHGNVGTPLRVFLELIRTCRMPSRAIKKLQLRFPKSGSSRRYGNVPFSYEGTDTIEEEERVYTATGEEITEGGHLPNVELVNQDGDAEERDHEEPEKKETDGSELDCEDDDGCEEWERHEALHEDVTSQERTKERLYEEEIELKWEKGGSGLVFYTDAQYWQEEGADFDEETADDWDVDMSIYYEKDGGDKDAKDLVQMRFEQRLRDGVEDGSVLGQRIGNFEKYTKGFGRKVMERQGWTEGLGLGSSSSGMAEALDNEGRNPRCKRGLGYHGEKLQTFIKPKNPRRDSYGLISTIYDDPHPVDSEDQLLRRQLPISMKYRQEPLFFFQARSGALSRRVAQKTGAERGLWLLPRLPIGALPSPLQSSLFAKEKETYSMSKTNKQPSLAFGQVVIGPPGSGKTTYCHGMQEFLSAIGRKVAVVNLDPANEGIPFQCAVDISELITLSDVMENLKLGPNGGLIYCMEYLEANFDWLQEKLDQLKGHYFLFDCPGQVELCTHHSSLRNIFAQLAKWNFRLAAVHLVDSHYCTDPGKFISVLCTSLATMLHVELPHINILSKMDLIQQYGKLAFNLDYYTEVLDLSYLVDHLASDPFFKNYQRLNKKLVGVIEDYSLVSFVPLNVQDKESMRCVMQAVDKANGYCFGDSEHRNLNVLMSAAMGADFHFTSTLAVQEKYVQPQEKTLEQETLDMEHAIYGSH</sequence>
<evidence type="ECO:0000256" key="6">
    <source>
        <dbReference type="ARBA" id="ARBA00023134"/>
    </source>
</evidence>
<dbReference type="Proteomes" id="UP001474421">
    <property type="component" value="Unassembled WGS sequence"/>
</dbReference>
<evidence type="ECO:0000256" key="5">
    <source>
        <dbReference type="ARBA" id="ARBA00022801"/>
    </source>
</evidence>
<keyword evidence="6" id="KW-0342">GTP-binding</keyword>
<dbReference type="InterPro" id="IPR027417">
    <property type="entry name" value="P-loop_NTPase"/>
</dbReference>
<comment type="function">
    <text evidence="1">Small GTPase required for proper localization of RNA polymerase II and III (RNAPII and RNAPIII). May act at an RNAP assembly step prior to nuclear import.</text>
</comment>
<dbReference type="PROSITE" id="PS50174">
    <property type="entry name" value="G_PATCH"/>
    <property type="match status" value="1"/>
</dbReference>
<dbReference type="PANTHER" id="PTHR14390:SF2">
    <property type="entry name" value="G PATCH DOMAIN-CONTAINING PROTEIN 3"/>
    <property type="match status" value="1"/>
</dbReference>
<comment type="caution">
    <text evidence="11">The sequence shown here is derived from an EMBL/GenBank/DDBJ whole genome shotgun (WGS) entry which is preliminary data.</text>
</comment>
<evidence type="ECO:0000256" key="2">
    <source>
        <dbReference type="ARBA" id="ARBA00005290"/>
    </source>
</evidence>
<feature type="compositionally biased region" description="Basic and acidic residues" evidence="9">
    <location>
        <begin position="244"/>
        <end position="256"/>
    </location>
</feature>
<dbReference type="InterPro" id="IPR040341">
    <property type="entry name" value="GPATCH3"/>
</dbReference>
<evidence type="ECO:0000256" key="3">
    <source>
        <dbReference type="ARBA" id="ARBA00014588"/>
    </source>
</evidence>
<dbReference type="PANTHER" id="PTHR14390">
    <property type="entry name" value="G PATCH DOMAIN CONTAINING PROTEIN 3"/>
    <property type="match status" value="1"/>
</dbReference>
<evidence type="ECO:0000256" key="1">
    <source>
        <dbReference type="ARBA" id="ARBA00003181"/>
    </source>
</evidence>
<dbReference type="SMART" id="SM00443">
    <property type="entry name" value="G_patch"/>
    <property type="match status" value="1"/>
</dbReference>
<dbReference type="SUPFAM" id="SSF52540">
    <property type="entry name" value="P-loop containing nucleoside triphosphate hydrolases"/>
    <property type="match status" value="1"/>
</dbReference>
<dbReference type="Pfam" id="PF01585">
    <property type="entry name" value="G-patch"/>
    <property type="match status" value="1"/>
</dbReference>
<gene>
    <name evidence="11" type="ORF">NXF25_015246</name>
</gene>
<dbReference type="EMBL" id="JAOTOJ010000011">
    <property type="protein sequence ID" value="KAK9394718.1"/>
    <property type="molecule type" value="Genomic_DNA"/>
</dbReference>
<dbReference type="Gene3D" id="3.40.50.300">
    <property type="entry name" value="P-loop containing nucleotide triphosphate hydrolases"/>
    <property type="match status" value="1"/>
</dbReference>
<organism evidence="11 12">
    <name type="scientific">Crotalus adamanteus</name>
    <name type="common">Eastern diamondback rattlesnake</name>
    <dbReference type="NCBI Taxonomy" id="8729"/>
    <lineage>
        <taxon>Eukaryota</taxon>
        <taxon>Metazoa</taxon>
        <taxon>Chordata</taxon>
        <taxon>Craniata</taxon>
        <taxon>Vertebrata</taxon>
        <taxon>Euteleostomi</taxon>
        <taxon>Lepidosauria</taxon>
        <taxon>Squamata</taxon>
        <taxon>Bifurcata</taxon>
        <taxon>Unidentata</taxon>
        <taxon>Episquamata</taxon>
        <taxon>Toxicofera</taxon>
        <taxon>Serpentes</taxon>
        <taxon>Colubroidea</taxon>
        <taxon>Viperidae</taxon>
        <taxon>Crotalinae</taxon>
        <taxon>Crotalus</taxon>
    </lineage>
</organism>
<dbReference type="GO" id="GO:0032480">
    <property type="term" value="P:negative regulation of type I interferon production"/>
    <property type="evidence" value="ECO:0007669"/>
    <property type="project" value="InterPro"/>
</dbReference>
<accession>A0AAW1AY92</accession>
<dbReference type="Pfam" id="PF03029">
    <property type="entry name" value="ATP_bind_1"/>
    <property type="match status" value="1"/>
</dbReference>
<dbReference type="GO" id="GO:0045893">
    <property type="term" value="P:positive regulation of DNA-templated transcription"/>
    <property type="evidence" value="ECO:0007669"/>
    <property type="project" value="TreeGrafter"/>
</dbReference>
<dbReference type="InterPro" id="IPR000467">
    <property type="entry name" value="G_patch_dom"/>
</dbReference>
<name>A0AAW1AY92_CROAD</name>
<protein>
    <recommendedName>
        <fullName evidence="3">GPN-loop GTPase 2</fullName>
    </recommendedName>
    <alternativeName>
        <fullName evidence="7">ATP-binding domain 1 family member B</fullName>
    </alternativeName>
</protein>
<evidence type="ECO:0000256" key="4">
    <source>
        <dbReference type="ARBA" id="ARBA00022741"/>
    </source>
</evidence>
<feature type="domain" description="G-patch" evidence="10">
    <location>
        <begin position="381"/>
        <end position="429"/>
    </location>
</feature>
<dbReference type="FunFam" id="3.40.50.300:FF:000338">
    <property type="entry name" value="GPN-loop GTPase 2"/>
    <property type="match status" value="1"/>
</dbReference>
<reference evidence="11 12" key="1">
    <citation type="journal article" date="2024" name="Proc. Natl. Acad. Sci. U.S.A.">
        <title>The genetic regulatory architecture and epigenomic basis for age-related changes in rattlesnake venom.</title>
        <authorList>
            <person name="Hogan M.P."/>
            <person name="Holding M.L."/>
            <person name="Nystrom G.S."/>
            <person name="Colston T.J."/>
            <person name="Bartlett D.A."/>
            <person name="Mason A.J."/>
            <person name="Ellsworth S.A."/>
            <person name="Rautsaw R.M."/>
            <person name="Lawrence K.C."/>
            <person name="Strickland J.L."/>
            <person name="He B."/>
            <person name="Fraser P."/>
            <person name="Margres M.J."/>
            <person name="Gilbert D.M."/>
            <person name="Gibbs H.L."/>
            <person name="Parkinson C.L."/>
            <person name="Rokyta D.R."/>
        </authorList>
    </citation>
    <scope>NUCLEOTIDE SEQUENCE [LARGE SCALE GENOMIC DNA]</scope>
    <source>
        <strain evidence="11">DRR0105</strain>
    </source>
</reference>
<dbReference type="AlphaFoldDB" id="A0AAW1AY92"/>
<keyword evidence="5" id="KW-0378">Hydrolase</keyword>
<comment type="similarity">
    <text evidence="2">Belongs to the GPN-loop GTPase family.</text>
</comment>
<evidence type="ECO:0000313" key="12">
    <source>
        <dbReference type="Proteomes" id="UP001474421"/>
    </source>
</evidence>
<dbReference type="GO" id="GO:0016787">
    <property type="term" value="F:hydrolase activity"/>
    <property type="evidence" value="ECO:0007669"/>
    <property type="project" value="UniProtKB-KW"/>
</dbReference>
<feature type="region of interest" description="Disordered" evidence="9">
    <location>
        <begin position="240"/>
        <end position="265"/>
    </location>
</feature>
<dbReference type="GO" id="GO:0039536">
    <property type="term" value="P:negative regulation of RIG-I signaling pathway"/>
    <property type="evidence" value="ECO:0007669"/>
    <property type="project" value="InterPro"/>
</dbReference>
<dbReference type="InterPro" id="IPR004130">
    <property type="entry name" value="Gpn"/>
</dbReference>
<evidence type="ECO:0000313" key="11">
    <source>
        <dbReference type="EMBL" id="KAK9394718.1"/>
    </source>
</evidence>
<dbReference type="InterPro" id="IPR030231">
    <property type="entry name" value="Gpn2"/>
</dbReference>
<dbReference type="GO" id="GO:0003676">
    <property type="term" value="F:nucleic acid binding"/>
    <property type="evidence" value="ECO:0007669"/>
    <property type="project" value="InterPro"/>
</dbReference>
<evidence type="ECO:0000256" key="8">
    <source>
        <dbReference type="ARBA" id="ARBA00046611"/>
    </source>
</evidence>
<dbReference type="GO" id="GO:0005525">
    <property type="term" value="F:GTP binding"/>
    <property type="evidence" value="ECO:0007669"/>
    <property type="project" value="UniProtKB-KW"/>
</dbReference>
<proteinExistence type="inferred from homology"/>
<keyword evidence="12" id="KW-1185">Reference proteome</keyword>
<evidence type="ECO:0000256" key="9">
    <source>
        <dbReference type="SAM" id="MobiDB-lite"/>
    </source>
</evidence>
<keyword evidence="4" id="KW-0547">Nucleotide-binding</keyword>
<evidence type="ECO:0000259" key="10">
    <source>
        <dbReference type="PROSITE" id="PS50174"/>
    </source>
</evidence>
<dbReference type="CDD" id="cd17871">
    <property type="entry name" value="GPN2"/>
    <property type="match status" value="1"/>
</dbReference>
<comment type="subunit">
    <text evidence="8">Heterodimers with GPN1 or GPN3. Binds to RNA polymerase II (RNAPII).</text>
</comment>
<evidence type="ECO:0000256" key="7">
    <source>
        <dbReference type="ARBA" id="ARBA00029700"/>
    </source>
</evidence>